<dbReference type="PROSITE" id="PS51379">
    <property type="entry name" value="4FE4S_FER_2"/>
    <property type="match status" value="2"/>
</dbReference>
<keyword evidence="5" id="KW-0808">Transferase</keyword>
<dbReference type="Pfam" id="PF04432">
    <property type="entry name" value="FrhB_FdhB_C"/>
    <property type="match status" value="1"/>
</dbReference>
<dbReference type="PANTHER" id="PTHR43193:SF2">
    <property type="entry name" value="POLYFERREDOXIN PROTEIN FWDF"/>
    <property type="match status" value="1"/>
</dbReference>
<evidence type="ECO:0000259" key="4">
    <source>
        <dbReference type="PROSITE" id="PS51379"/>
    </source>
</evidence>
<dbReference type="InterPro" id="IPR017896">
    <property type="entry name" value="4Fe4S_Fe-S-bd"/>
</dbReference>
<dbReference type="EMBL" id="JBBMFF010000222">
    <property type="protein sequence ID" value="MEQ2511271.1"/>
    <property type="molecule type" value="Genomic_DNA"/>
</dbReference>
<dbReference type="GO" id="GO:0016740">
    <property type="term" value="F:transferase activity"/>
    <property type="evidence" value="ECO:0007669"/>
    <property type="project" value="UniProtKB-KW"/>
</dbReference>
<comment type="caution">
    <text evidence="5">The sequence shown here is derived from an EMBL/GenBank/DDBJ whole genome shotgun (WGS) entry which is preliminary data.</text>
</comment>
<keyword evidence="1" id="KW-0479">Metal-binding</keyword>
<evidence type="ECO:0000256" key="1">
    <source>
        <dbReference type="ARBA" id="ARBA00022723"/>
    </source>
</evidence>
<accession>A0ABV1G779</accession>
<reference evidence="5 6" key="1">
    <citation type="submission" date="2024-03" db="EMBL/GenBank/DDBJ databases">
        <title>Human intestinal bacterial collection.</title>
        <authorList>
            <person name="Pauvert C."/>
            <person name="Hitch T.C.A."/>
            <person name="Clavel T."/>
        </authorList>
    </citation>
    <scope>NUCLEOTIDE SEQUENCE [LARGE SCALE GENOMIC DNA]</scope>
    <source>
        <strain evidence="5 6">CLA-AA-H192</strain>
    </source>
</reference>
<evidence type="ECO:0000313" key="5">
    <source>
        <dbReference type="EMBL" id="MEQ2511271.1"/>
    </source>
</evidence>
<dbReference type="SUPFAM" id="SSF54862">
    <property type="entry name" value="4Fe-4S ferredoxins"/>
    <property type="match status" value="1"/>
</dbReference>
<keyword evidence="2" id="KW-0408">Iron</keyword>
<dbReference type="InterPro" id="IPR017900">
    <property type="entry name" value="4Fe4S_Fe_S_CS"/>
</dbReference>
<organism evidence="5 6">
    <name type="scientific">Faecousia intestinalis</name>
    <dbReference type="NCBI Taxonomy" id="3133167"/>
    <lineage>
        <taxon>Bacteria</taxon>
        <taxon>Bacillati</taxon>
        <taxon>Bacillota</taxon>
        <taxon>Clostridia</taxon>
        <taxon>Eubacteriales</taxon>
        <taxon>Oscillospiraceae</taxon>
        <taxon>Faecousia</taxon>
    </lineage>
</organism>
<evidence type="ECO:0000313" key="6">
    <source>
        <dbReference type="Proteomes" id="UP001491552"/>
    </source>
</evidence>
<evidence type="ECO:0000256" key="3">
    <source>
        <dbReference type="ARBA" id="ARBA00023014"/>
    </source>
</evidence>
<keyword evidence="6" id="KW-1185">Reference proteome</keyword>
<dbReference type="Pfam" id="PF04230">
    <property type="entry name" value="PS_pyruv_trans"/>
    <property type="match status" value="1"/>
</dbReference>
<gene>
    <name evidence="5" type="ORF">WMO66_08435</name>
</gene>
<dbReference type="Pfam" id="PF12838">
    <property type="entry name" value="Fer4_7"/>
    <property type="match status" value="1"/>
</dbReference>
<evidence type="ECO:0000256" key="2">
    <source>
        <dbReference type="ARBA" id="ARBA00023004"/>
    </source>
</evidence>
<protein>
    <submittedName>
        <fullName evidence="5">Polysaccharide pyruvyl transferase family protein</fullName>
    </submittedName>
</protein>
<dbReference type="PANTHER" id="PTHR43193">
    <property type="match status" value="1"/>
</dbReference>
<sequence>MKLAVMTWYHYRNYGTALQAAAMQAVLRDMGHDPQLIQYRPCGYFRTLPDYSIPEFRRRIHNKLTRTSEPELRRFKSELRDRAFDAFLEKNIKFTEPCRTLSDLELLNDKFDVFISGSDQVWSPLAYDPHYYLNFVRDNAKKIAYASSMGAKEIRDRYIKADISRLLDGFGALSAREDSGAKLISELTGRQVKVVADPTLLLDAARWEEICCIGKDRTERYLLVYMLGSSDEHWAAIEKTASDMGLALRIIPVFEQDTKRSGCVTEPVGPEEFVKLFRNAEYVCTDSFHGMAFSLIFHRNFTAFARFGKNDPKSQNSRVEHLLGLTGMSDRLFSGSNAVEIAETTADFEYADTALSPLRVTSLEYLRYSLSHVNLQEKRVANIKARSSLCCGCGACAAVCPTSAIKMEMSGNGFLTAKLDGKMCVECSKCTKVCPFGTEAMNRAAKDAQMYSFKNPDSNVLLNSTSGGAAYSIARLLIRRGYKIAGCMFNAEKQRAEHILISDESELYKIQGSKYIQSDFSDVIKKLCAEDKGTALAVFGTPCQIASARRALQGWDNVLFIDLVCHGVPSYHLYEKYGDFIHRTSGVDNKRMQMVFRYKPKSWRDIYLYASDGERSYCCSKKDDPFFRMFEVGNCYMESCYECRWRSDSEADIRLGDYWGPRFEEDKTGVSMMVCFTENGRRAAMDAAFAGGTIAENQPIEDYLKYQQSNNIPKPVFYDTLMLELKSKDKKLESFVDRYTVPLENRSLSSSEYLKYVFKMVTYKEPNNDT</sequence>
<dbReference type="InterPro" id="IPR052977">
    <property type="entry name" value="Polyferredoxin-like_ET"/>
</dbReference>
<dbReference type="PROSITE" id="PS00198">
    <property type="entry name" value="4FE4S_FER_1"/>
    <property type="match status" value="2"/>
</dbReference>
<feature type="domain" description="4Fe-4S ferredoxin-type" evidence="4">
    <location>
        <begin position="381"/>
        <end position="410"/>
    </location>
</feature>
<keyword evidence="3" id="KW-0411">Iron-sulfur</keyword>
<name>A0ABV1G779_9FIRM</name>
<dbReference type="InterPro" id="IPR007345">
    <property type="entry name" value="Polysacch_pyruvyl_Trfase"/>
</dbReference>
<dbReference type="InterPro" id="IPR007525">
    <property type="entry name" value="FrhB_FdhB_C"/>
</dbReference>
<dbReference type="Gene3D" id="3.30.70.20">
    <property type="match status" value="1"/>
</dbReference>
<proteinExistence type="predicted"/>
<feature type="domain" description="4Fe-4S ferredoxin-type" evidence="4">
    <location>
        <begin position="415"/>
        <end position="444"/>
    </location>
</feature>
<dbReference type="Proteomes" id="UP001491552">
    <property type="component" value="Unassembled WGS sequence"/>
</dbReference>
<dbReference type="RefSeq" id="WP_349135982.1">
    <property type="nucleotide sequence ID" value="NZ_JBBMFF010000222.1"/>
</dbReference>